<dbReference type="InterPro" id="IPR009057">
    <property type="entry name" value="Homeodomain-like_sf"/>
</dbReference>
<comment type="caution">
    <text evidence="5">The sequence shown here is derived from an EMBL/GenBank/DDBJ whole genome shotgun (WGS) entry which is preliminary data.</text>
</comment>
<name>A0ABQ6CHH3_9HYPH</name>
<protein>
    <submittedName>
        <fullName evidence="5">TetR family transcriptional regulator</fullName>
    </submittedName>
</protein>
<evidence type="ECO:0000256" key="3">
    <source>
        <dbReference type="ARBA" id="ARBA00023163"/>
    </source>
</evidence>
<dbReference type="Gene3D" id="1.10.10.60">
    <property type="entry name" value="Homeodomain-like"/>
    <property type="match status" value="1"/>
</dbReference>
<sequence>MARPREFDRDEALKHAISVFWAKGFEAASTEDLLAAMKIGRQSLYDTFGDKRRLYLEALGRYQNVSVGNQIALLESETSALAGIRRMLMAMANADPGFRALGCMGVGAISEFGQADAEINAMGRQSGEVLHAAVEKALRKARTDREVAADIDISGAARFVESTLLGLKVSAKAGLDTAGLRQIVDFALEALKRR</sequence>
<dbReference type="Gene3D" id="1.10.357.10">
    <property type="entry name" value="Tetracycline Repressor, domain 2"/>
    <property type="match status" value="1"/>
</dbReference>
<evidence type="ECO:0000313" key="6">
    <source>
        <dbReference type="Proteomes" id="UP001156882"/>
    </source>
</evidence>
<keyword evidence="6" id="KW-1185">Reference proteome</keyword>
<dbReference type="PANTHER" id="PTHR47506:SF1">
    <property type="entry name" value="HTH-TYPE TRANSCRIPTIONAL REGULATOR YJDC"/>
    <property type="match status" value="1"/>
</dbReference>
<organism evidence="5 6">
    <name type="scientific">Labrys miyagiensis</name>
    <dbReference type="NCBI Taxonomy" id="346912"/>
    <lineage>
        <taxon>Bacteria</taxon>
        <taxon>Pseudomonadati</taxon>
        <taxon>Pseudomonadota</taxon>
        <taxon>Alphaproteobacteria</taxon>
        <taxon>Hyphomicrobiales</taxon>
        <taxon>Xanthobacteraceae</taxon>
        <taxon>Labrys</taxon>
    </lineage>
</organism>
<dbReference type="EMBL" id="BSPC01000023">
    <property type="protein sequence ID" value="GLS19610.1"/>
    <property type="molecule type" value="Genomic_DNA"/>
</dbReference>
<dbReference type="InterPro" id="IPR001647">
    <property type="entry name" value="HTH_TetR"/>
</dbReference>
<dbReference type="SUPFAM" id="SSF48498">
    <property type="entry name" value="Tetracyclin repressor-like, C-terminal domain"/>
    <property type="match status" value="1"/>
</dbReference>
<accession>A0ABQ6CHH3</accession>
<dbReference type="RefSeq" id="WP_284312591.1">
    <property type="nucleotide sequence ID" value="NZ_BSPC01000023.1"/>
</dbReference>
<dbReference type="InterPro" id="IPR036271">
    <property type="entry name" value="Tet_transcr_reg_TetR-rel_C_sf"/>
</dbReference>
<dbReference type="PANTHER" id="PTHR47506">
    <property type="entry name" value="TRANSCRIPTIONAL REGULATORY PROTEIN"/>
    <property type="match status" value="1"/>
</dbReference>
<evidence type="ECO:0000256" key="1">
    <source>
        <dbReference type="ARBA" id="ARBA00023015"/>
    </source>
</evidence>
<feature type="domain" description="HTH tetR-type" evidence="4">
    <location>
        <begin position="13"/>
        <end position="58"/>
    </location>
</feature>
<keyword evidence="3" id="KW-0804">Transcription</keyword>
<dbReference type="Pfam" id="PF00440">
    <property type="entry name" value="TetR_N"/>
    <property type="match status" value="1"/>
</dbReference>
<proteinExistence type="predicted"/>
<keyword evidence="1" id="KW-0805">Transcription regulation</keyword>
<gene>
    <name evidence="5" type="ORF">GCM10007874_26270</name>
</gene>
<evidence type="ECO:0000259" key="4">
    <source>
        <dbReference type="Pfam" id="PF00440"/>
    </source>
</evidence>
<dbReference type="SUPFAM" id="SSF46689">
    <property type="entry name" value="Homeodomain-like"/>
    <property type="match status" value="1"/>
</dbReference>
<evidence type="ECO:0000313" key="5">
    <source>
        <dbReference type="EMBL" id="GLS19610.1"/>
    </source>
</evidence>
<keyword evidence="2" id="KW-0238">DNA-binding</keyword>
<reference evidence="6" key="1">
    <citation type="journal article" date="2019" name="Int. J. Syst. Evol. Microbiol.">
        <title>The Global Catalogue of Microorganisms (GCM) 10K type strain sequencing project: providing services to taxonomists for standard genome sequencing and annotation.</title>
        <authorList>
            <consortium name="The Broad Institute Genomics Platform"/>
            <consortium name="The Broad Institute Genome Sequencing Center for Infectious Disease"/>
            <person name="Wu L."/>
            <person name="Ma J."/>
        </authorList>
    </citation>
    <scope>NUCLEOTIDE SEQUENCE [LARGE SCALE GENOMIC DNA]</scope>
    <source>
        <strain evidence="6">NBRC 101365</strain>
    </source>
</reference>
<dbReference type="Proteomes" id="UP001156882">
    <property type="component" value="Unassembled WGS sequence"/>
</dbReference>
<evidence type="ECO:0000256" key="2">
    <source>
        <dbReference type="ARBA" id="ARBA00023125"/>
    </source>
</evidence>